<dbReference type="KEGG" id="cyn:Cyan7425_0243"/>
<dbReference type="eggNOG" id="ENOG502Z8TC">
    <property type="taxonomic scope" value="Bacteria"/>
</dbReference>
<sequence length="203" mass="22963">MTEVYSTEQLVQILAAEQRSCMNGQRLTLSARVSGVNPIIDQFINAEGIQKFTAYLDFRAAVHRYQREHQVSGIIWREITIRGRTLLYPQVDEQLIALDRDRDTLKAAKTDVLAFWMEHSVGMDLYLAVDQGRKYQGLIPAEVQGIACKTEWATLAKREQGNFFQLVLSLGWGEPGQSLYQRGWPEAGSELIYAVYPGDAPIP</sequence>
<name>B8HRY0_CYAP4</name>
<gene>
    <name evidence="1" type="ordered locus">Cyan7425_0243</name>
</gene>
<accession>B8HRY0</accession>
<dbReference type="AlphaFoldDB" id="B8HRY0"/>
<dbReference type="HOGENOM" id="CLU_1353512_0_0_3"/>
<evidence type="ECO:0000313" key="1">
    <source>
        <dbReference type="EMBL" id="ACL42639.1"/>
    </source>
</evidence>
<dbReference type="OrthoDB" id="483169at2"/>
<dbReference type="STRING" id="395961.Cyan7425_0243"/>
<protein>
    <submittedName>
        <fullName evidence="1">Uncharacterized protein</fullName>
    </submittedName>
</protein>
<proteinExistence type="predicted"/>
<organism evidence="1">
    <name type="scientific">Cyanothece sp. (strain PCC 7425 / ATCC 29141)</name>
    <dbReference type="NCBI Taxonomy" id="395961"/>
    <lineage>
        <taxon>Bacteria</taxon>
        <taxon>Bacillati</taxon>
        <taxon>Cyanobacteriota</taxon>
        <taxon>Cyanophyceae</taxon>
        <taxon>Gomontiellales</taxon>
        <taxon>Cyanothecaceae</taxon>
        <taxon>Cyanothece</taxon>
    </lineage>
</organism>
<dbReference type="EMBL" id="CP001344">
    <property type="protein sequence ID" value="ACL42639.1"/>
    <property type="molecule type" value="Genomic_DNA"/>
</dbReference>
<reference evidence="1" key="1">
    <citation type="submission" date="2009-01" db="EMBL/GenBank/DDBJ databases">
        <title>Complete sequence of chromosome Cyanothece sp. PCC 7425.</title>
        <authorList>
            <consortium name="US DOE Joint Genome Institute"/>
            <person name="Lucas S."/>
            <person name="Copeland A."/>
            <person name="Lapidus A."/>
            <person name="Glavina del Rio T."/>
            <person name="Dalin E."/>
            <person name="Tice H."/>
            <person name="Bruce D."/>
            <person name="Goodwin L."/>
            <person name="Pitluck S."/>
            <person name="Sims D."/>
            <person name="Meineke L."/>
            <person name="Brettin T."/>
            <person name="Detter J.C."/>
            <person name="Han C."/>
            <person name="Larimer F."/>
            <person name="Land M."/>
            <person name="Hauser L."/>
            <person name="Kyrpides N."/>
            <person name="Ovchinnikova G."/>
            <person name="Liberton M."/>
            <person name="Stoeckel J."/>
            <person name="Banerjee A."/>
            <person name="Singh A."/>
            <person name="Page L."/>
            <person name="Sato H."/>
            <person name="Zhao L."/>
            <person name="Sherman L."/>
            <person name="Pakrasi H."/>
            <person name="Richardson P."/>
        </authorList>
    </citation>
    <scope>NUCLEOTIDE SEQUENCE</scope>
    <source>
        <strain evidence="1">PCC 7425</strain>
    </source>
</reference>